<organism evidence="1">
    <name type="scientific">Myoviridae sp. ctIty1</name>
    <dbReference type="NCBI Taxonomy" id="2827673"/>
    <lineage>
        <taxon>Viruses</taxon>
        <taxon>Duplodnaviria</taxon>
        <taxon>Heunggongvirae</taxon>
        <taxon>Uroviricota</taxon>
        <taxon>Caudoviricetes</taxon>
    </lineage>
</organism>
<reference evidence="1" key="1">
    <citation type="journal article" date="2021" name="Proc. Natl. Acad. Sci. U.S.A.">
        <title>A Catalog of Tens of Thousands of Viruses from Human Metagenomes Reveals Hidden Associations with Chronic Diseases.</title>
        <authorList>
            <person name="Tisza M.J."/>
            <person name="Buck C.B."/>
        </authorList>
    </citation>
    <scope>NUCLEOTIDE SEQUENCE</scope>
    <source>
        <strain evidence="1">CtIty1</strain>
    </source>
</reference>
<name>A0A8S5TGL7_9CAUD</name>
<sequence>MILAQLNIRWSIPSTPITRSDEIICHPYFRYRARIFLPPLACGSTPPPGDDR</sequence>
<proteinExistence type="predicted"/>
<accession>A0A8S5TGL7</accession>
<evidence type="ECO:0000313" key="1">
    <source>
        <dbReference type="EMBL" id="DAF62288.1"/>
    </source>
</evidence>
<protein>
    <submittedName>
        <fullName evidence="1">Uncharacterized protein</fullName>
    </submittedName>
</protein>
<dbReference type="EMBL" id="BK032823">
    <property type="protein sequence ID" value="DAF62288.1"/>
    <property type="molecule type" value="Genomic_DNA"/>
</dbReference>